<dbReference type="KEGG" id="rfo:REIFOR_00943"/>
<dbReference type="InterPro" id="IPR039910">
    <property type="entry name" value="D15-like"/>
</dbReference>
<gene>
    <name evidence="8" type="primary">bamA</name>
    <name evidence="11" type="ORF">REIFOR_00943</name>
</gene>
<comment type="subunit">
    <text evidence="8">Part of the Bam complex.</text>
</comment>
<evidence type="ECO:0000256" key="9">
    <source>
        <dbReference type="NCBIfam" id="TIGR03303"/>
    </source>
</evidence>
<feature type="domain" description="POTRA" evidence="10">
    <location>
        <begin position="78"/>
        <end position="158"/>
    </location>
</feature>
<dbReference type="InterPro" id="IPR023707">
    <property type="entry name" value="OM_assembly_BamA"/>
</dbReference>
<dbReference type="GO" id="GO:0043165">
    <property type="term" value="P:Gram-negative-bacterium-type cell outer membrane assembly"/>
    <property type="evidence" value="ECO:0007669"/>
    <property type="project" value="UniProtKB-UniRule"/>
</dbReference>
<dbReference type="PANTHER" id="PTHR12815:SF23">
    <property type="entry name" value="OUTER MEMBRANE PROTEIN ASSEMBLY FACTOR BAMA"/>
    <property type="match status" value="1"/>
</dbReference>
<evidence type="ECO:0000256" key="8">
    <source>
        <dbReference type="HAMAP-Rule" id="MF_01430"/>
    </source>
</evidence>
<reference evidence="11 12" key="1">
    <citation type="journal article" date="2017" name="Environ. Microbiol.">
        <title>Genomic and physiological analyses of 'Reinekea forsetii' reveal a versatile opportunistic lifestyle during spring algae blooms.</title>
        <authorList>
            <person name="Avci B."/>
            <person name="Hahnke R.L."/>
            <person name="Chafee M."/>
            <person name="Fischer T."/>
            <person name="Gruber-Vodicka H."/>
            <person name="Tegetmeyer H.E."/>
            <person name="Harder J."/>
            <person name="Fuchs B.M."/>
            <person name="Amann R.I."/>
            <person name="Teeling H."/>
        </authorList>
    </citation>
    <scope>NUCLEOTIDE SEQUENCE [LARGE SCALE GENOMIC DNA]</scope>
    <source>
        <strain evidence="11 12">Hel1_31_D35</strain>
    </source>
</reference>
<name>A0A2K8KMM7_9GAMM</name>
<sequence>MVSVAQAATFNVDRIVVQGLQRVSLGSVLAQLSVREGTLADDQDASRWLHEIYQTGFFHSVDISRDGGRLVIDVVERPAIETIEFDGNSSVPTTTLEAVFADVGLATGEIFSRSLLENIDLELEKQYGAQGRYNARVDTEVIPLTRNRVNVKMQISEGPVARIEQLQMVGNSVFSDAELLAIIQMQRTGSPHIWQWMTKRNQFAKAALTGDIQRLEDFYFDLGYLDFAVDSQQVSISENKAAISIALNISEGQAYSVAEVELTGDLKHLTAEIQALVRVKPGQIYSRTDVATDIRDITDLLGEYGYAFAQVRDVHQTDAPSQTVTVTYQVQLGSPVYVNRIIIQGNSATNDEVIRRELRQLERALVVNKNIRTSKSRLDRLGYFSQVSIKTQPIAGRNDLVDLVVSVVEAKDSQLSISGGYADGSGFFGELSVKQTNFFGRGVDFSASVNVNETTQNYQVSAENPFFTLDGVSLGADLYYKKSDYNQTTFSTYATNTVGGRLNLGYPLSENQRLNYGLGISRDELFINTANAPLEMTDFAPDYRNDYDIITGRVGWSYSTLNGTLKADDGASVRSNLEITMPPGNLRYYRISLAAQHFTNFAENLALRVHTDLGYGQGYGDSQLFPFYKNFYSGGARSVRGYRSGSLGPTGTGQSNSPVGGNIKLEYGAELLFPTPFATDQRAFRTALFVDAGNVYTDQCHADNSSCSNGVDLAEIRYSAGVDLTWITPIAPLSFSYAWPLNAQVSDYTTNFSFNIGISY</sequence>
<organism evidence="11 12">
    <name type="scientific">Reinekea forsetii</name>
    <dbReference type="NCBI Taxonomy" id="1336806"/>
    <lineage>
        <taxon>Bacteria</taxon>
        <taxon>Pseudomonadati</taxon>
        <taxon>Pseudomonadota</taxon>
        <taxon>Gammaproteobacteria</taxon>
        <taxon>Oceanospirillales</taxon>
        <taxon>Saccharospirillaceae</taxon>
        <taxon>Reinekea</taxon>
    </lineage>
</organism>
<keyword evidence="2 8" id="KW-1134">Transmembrane beta strand</keyword>
<evidence type="ECO:0000256" key="7">
    <source>
        <dbReference type="ARBA" id="ARBA00023237"/>
    </source>
</evidence>
<evidence type="ECO:0000256" key="1">
    <source>
        <dbReference type="ARBA" id="ARBA00004370"/>
    </source>
</evidence>
<evidence type="ECO:0000256" key="6">
    <source>
        <dbReference type="ARBA" id="ARBA00023136"/>
    </source>
</evidence>
<dbReference type="AlphaFoldDB" id="A0A2K8KMM7"/>
<dbReference type="NCBIfam" id="TIGR03303">
    <property type="entry name" value="OM_YaeT"/>
    <property type="match status" value="1"/>
</dbReference>
<evidence type="ECO:0000313" key="11">
    <source>
        <dbReference type="EMBL" id="ATX76110.1"/>
    </source>
</evidence>
<dbReference type="InterPro" id="IPR034746">
    <property type="entry name" value="POTRA"/>
</dbReference>
<feature type="domain" description="POTRA" evidence="10">
    <location>
        <begin position="10"/>
        <end position="77"/>
    </location>
</feature>
<feature type="domain" description="POTRA" evidence="10">
    <location>
        <begin position="336"/>
        <end position="410"/>
    </location>
</feature>
<feature type="domain" description="POTRA" evidence="10">
    <location>
        <begin position="161"/>
        <end position="252"/>
    </location>
</feature>
<evidence type="ECO:0000259" key="10">
    <source>
        <dbReference type="PROSITE" id="PS51779"/>
    </source>
</evidence>
<evidence type="ECO:0000256" key="3">
    <source>
        <dbReference type="ARBA" id="ARBA00022692"/>
    </source>
</evidence>
<dbReference type="GO" id="GO:0051205">
    <property type="term" value="P:protein insertion into membrane"/>
    <property type="evidence" value="ECO:0007669"/>
    <property type="project" value="UniProtKB-UniRule"/>
</dbReference>
<dbReference type="PROSITE" id="PS51779">
    <property type="entry name" value="POTRA"/>
    <property type="match status" value="5"/>
</dbReference>
<dbReference type="Pfam" id="PF07244">
    <property type="entry name" value="POTRA"/>
    <property type="match status" value="4"/>
</dbReference>
<keyword evidence="7 8" id="KW-0998">Cell outer membrane</keyword>
<keyword evidence="3 8" id="KW-0812">Transmembrane</keyword>
<dbReference type="GO" id="GO:1990063">
    <property type="term" value="C:Bam protein complex"/>
    <property type="evidence" value="ECO:0007669"/>
    <property type="project" value="TreeGrafter"/>
</dbReference>
<dbReference type="Pfam" id="PF01103">
    <property type="entry name" value="Omp85"/>
    <property type="match status" value="1"/>
</dbReference>
<evidence type="ECO:0000313" key="12">
    <source>
        <dbReference type="Proteomes" id="UP000229757"/>
    </source>
</evidence>
<dbReference type="Proteomes" id="UP000229757">
    <property type="component" value="Chromosome"/>
</dbReference>
<evidence type="ECO:0000256" key="5">
    <source>
        <dbReference type="ARBA" id="ARBA00022737"/>
    </source>
</evidence>
<protein>
    <recommendedName>
        <fullName evidence="8 9">Outer membrane protein assembly factor BamA</fullName>
    </recommendedName>
</protein>
<comment type="subcellular location">
    <subcellularLocation>
        <location evidence="8">Cell outer membrane</location>
    </subcellularLocation>
    <subcellularLocation>
        <location evidence="1">Membrane</location>
    </subcellularLocation>
</comment>
<evidence type="ECO:0000256" key="4">
    <source>
        <dbReference type="ARBA" id="ARBA00022729"/>
    </source>
</evidence>
<dbReference type="Gene3D" id="2.40.160.50">
    <property type="entry name" value="membrane protein fhac: a member of the omp85/tpsb transporter family"/>
    <property type="match status" value="1"/>
</dbReference>
<keyword evidence="12" id="KW-1185">Reference proteome</keyword>
<dbReference type="HAMAP" id="MF_01430">
    <property type="entry name" value="OM_assembly_BamA"/>
    <property type="match status" value="1"/>
</dbReference>
<comment type="similarity">
    <text evidence="8">Belongs to the BamA family.</text>
</comment>
<dbReference type="PANTHER" id="PTHR12815">
    <property type="entry name" value="SORTING AND ASSEMBLY MACHINERY SAMM50 PROTEIN FAMILY MEMBER"/>
    <property type="match status" value="1"/>
</dbReference>
<dbReference type="InterPro" id="IPR000184">
    <property type="entry name" value="Bac_surfAg_D15"/>
</dbReference>
<evidence type="ECO:0000256" key="2">
    <source>
        <dbReference type="ARBA" id="ARBA00022452"/>
    </source>
</evidence>
<accession>A0A2K8KMM7</accession>
<dbReference type="PIRSF" id="PIRSF006076">
    <property type="entry name" value="OM_assembly_OMP85"/>
    <property type="match status" value="1"/>
</dbReference>
<feature type="domain" description="POTRA" evidence="10">
    <location>
        <begin position="255"/>
        <end position="333"/>
    </location>
</feature>
<dbReference type="Gene3D" id="3.10.20.310">
    <property type="entry name" value="membrane protein fhac"/>
    <property type="match status" value="5"/>
</dbReference>
<keyword evidence="4 8" id="KW-0732">Signal</keyword>
<comment type="function">
    <text evidence="8">Part of the outer membrane protein assembly complex, which is involved in assembly and insertion of beta-barrel proteins into the outer membrane.</text>
</comment>
<proteinExistence type="inferred from homology"/>
<keyword evidence="5 8" id="KW-0677">Repeat</keyword>
<keyword evidence="6 8" id="KW-0472">Membrane</keyword>
<dbReference type="InterPro" id="IPR010827">
    <property type="entry name" value="BamA/TamA_POTRA"/>
</dbReference>
<dbReference type="EMBL" id="CP011797">
    <property type="protein sequence ID" value="ATX76110.1"/>
    <property type="molecule type" value="Genomic_DNA"/>
</dbReference>